<feature type="compositionally biased region" description="Pro residues" evidence="4">
    <location>
        <begin position="259"/>
        <end position="276"/>
    </location>
</feature>
<dbReference type="SUPFAM" id="SSF103612">
    <property type="entry name" value="SBT domain"/>
    <property type="match status" value="1"/>
</dbReference>
<keyword evidence="8" id="KW-1185">Reference proteome</keyword>
<comment type="caution">
    <text evidence="7">The sequence shown here is derived from an EMBL/GenBank/DDBJ whole genome shotgun (WGS) entry which is preliminary data.</text>
</comment>
<gene>
    <name evidence="7" type="ORF">COHA_002823</name>
</gene>
<evidence type="ECO:0000256" key="1">
    <source>
        <dbReference type="ARBA" id="ARBA00022723"/>
    </source>
</evidence>
<keyword evidence="3" id="KW-0862">Zinc</keyword>
<dbReference type="AlphaFoldDB" id="A0AAD5DUX1"/>
<evidence type="ECO:0000313" key="8">
    <source>
        <dbReference type="Proteomes" id="UP001205105"/>
    </source>
</evidence>
<dbReference type="PANTHER" id="PTHR31251">
    <property type="entry name" value="SQUAMOSA PROMOTER-BINDING-LIKE PROTEIN 4"/>
    <property type="match status" value="1"/>
</dbReference>
<feature type="transmembrane region" description="Helical" evidence="5">
    <location>
        <begin position="858"/>
        <end position="878"/>
    </location>
</feature>
<feature type="region of interest" description="Disordered" evidence="4">
    <location>
        <begin position="424"/>
        <end position="443"/>
    </location>
</feature>
<protein>
    <recommendedName>
        <fullName evidence="6">SBP-type domain-containing protein</fullName>
    </recommendedName>
</protein>
<dbReference type="InterPro" id="IPR044817">
    <property type="entry name" value="SBP-like"/>
</dbReference>
<dbReference type="Proteomes" id="UP001205105">
    <property type="component" value="Unassembled WGS sequence"/>
</dbReference>
<name>A0AAD5DUX1_9CHLO</name>
<feature type="compositionally biased region" description="Low complexity" evidence="4">
    <location>
        <begin position="183"/>
        <end position="204"/>
    </location>
</feature>
<proteinExistence type="predicted"/>
<evidence type="ECO:0000313" key="7">
    <source>
        <dbReference type="EMBL" id="KAI7843581.1"/>
    </source>
</evidence>
<feature type="region of interest" description="Disordered" evidence="4">
    <location>
        <begin position="501"/>
        <end position="536"/>
    </location>
</feature>
<dbReference type="GO" id="GO:0005634">
    <property type="term" value="C:nucleus"/>
    <property type="evidence" value="ECO:0007669"/>
    <property type="project" value="InterPro"/>
</dbReference>
<feature type="region of interest" description="Disordered" evidence="4">
    <location>
        <begin position="155"/>
        <end position="235"/>
    </location>
</feature>
<keyword evidence="5" id="KW-0472">Membrane</keyword>
<sequence>MAWQASDFDWQPEALRAVRLQPDKPTDAQAPSGGSAEGQGSQPWAQPGGSESSDAGGRKTVRRASAGSGKKGRRSGRAPSVCQVEGCGVNLDSGKPFYRLQRICERHARAAVITDASGAALRFCQQCTRLHPVEEFEGPKRSCVASLLRRMARKQRQQAEDKDDLAAVEAAGKRRTRGRTGKGRSAASAAGGAGSRGPDSGGAPYDWSSNSHGSGSYGDARSQPSGGSAGGSGSLGGSQGYLAPVAAPAVDLTGVPGMVPQPLPSSGPTAMPPPQLPPLGLGAPLPLQQLQPAGTASTPFNPFALGAQPPAAAAAQQPAQPAAPVGWVDPQGLLEPAAVRQLLQDGRMMGEGSAVLPHAGGALAAAPVPAANPALDARQPMLTEDELEHLLVMDPDDLAGALLAATEAGSGWLGQGQGSEAGVLSARSAGSGSGASGSTTVQGLGSGMSAPSLAAAATGLNPFGLPAASGGSGIHTVPVPVPQQWGGTEQLQQGVHGLALSSPPKPAPGAGAAVPGQPAGSGMPASSTGMQPIQLPPSSLPLATWAGAQPAAALLQMAAPPAEQAVVDAMALPPEAEMVVIRFALKMYGLYPDQLPLELQVELQEAATLFPTVLQGAVRSGCTHLTASLLVTGEEAAALETPDGAAIALSRLLRSWKGGAGRPPWRLPPQLPLLRVVAQEGASHGMTALHYAAAMGPSLSPEAAAALLSAVGAAELTECWRRARAYGWTPRMVADATSNRVLSGLLDPLAAAAAAGEGHAPSRELFSTAAASGSGGGVLKEGHKAAKALAAAEAAEADEAAALLLQEQYLALEVEKKGGGEPGSSDSLAAAGRLGGLPRLPATSAELHAWQHRPLSPALLALVGAAVILVVVGLSAALRAGLYD</sequence>
<dbReference type="EMBL" id="JADXDR010000037">
    <property type="protein sequence ID" value="KAI7843581.1"/>
    <property type="molecule type" value="Genomic_DNA"/>
</dbReference>
<dbReference type="InterPro" id="IPR036893">
    <property type="entry name" value="SBP_sf"/>
</dbReference>
<keyword evidence="1" id="KW-0479">Metal-binding</keyword>
<accession>A0AAD5DUX1</accession>
<evidence type="ECO:0000256" key="5">
    <source>
        <dbReference type="SAM" id="Phobius"/>
    </source>
</evidence>
<reference evidence="7" key="1">
    <citation type="submission" date="2020-11" db="EMBL/GenBank/DDBJ databases">
        <title>Chlorella ohadii genome sequencing and assembly.</title>
        <authorList>
            <person name="Murik O."/>
            <person name="Treves H."/>
            <person name="Kedem I."/>
            <person name="Shotland Y."/>
            <person name="Kaplan A."/>
        </authorList>
    </citation>
    <scope>NUCLEOTIDE SEQUENCE</scope>
    <source>
        <strain evidence="7">1</strain>
    </source>
</reference>
<keyword evidence="5" id="KW-0812">Transmembrane</keyword>
<dbReference type="PANTHER" id="PTHR31251:SF169">
    <property type="entry name" value="SQUAMOSA PROMOTER-BINDING-LIKE PROTEIN 8"/>
    <property type="match status" value="1"/>
</dbReference>
<keyword evidence="2" id="KW-0863">Zinc-finger</keyword>
<evidence type="ECO:0000256" key="3">
    <source>
        <dbReference type="ARBA" id="ARBA00022833"/>
    </source>
</evidence>
<feature type="region of interest" description="Disordered" evidence="4">
    <location>
        <begin position="1"/>
        <end position="80"/>
    </location>
</feature>
<evidence type="ECO:0000256" key="2">
    <source>
        <dbReference type="ARBA" id="ARBA00022771"/>
    </source>
</evidence>
<dbReference type="GO" id="GO:0003677">
    <property type="term" value="F:DNA binding"/>
    <property type="evidence" value="ECO:0007669"/>
    <property type="project" value="InterPro"/>
</dbReference>
<dbReference type="Pfam" id="PF03110">
    <property type="entry name" value="SBP"/>
    <property type="match status" value="1"/>
</dbReference>
<feature type="compositionally biased region" description="Polar residues" evidence="4">
    <location>
        <begin position="38"/>
        <end position="53"/>
    </location>
</feature>
<dbReference type="InterPro" id="IPR004333">
    <property type="entry name" value="SBP_dom"/>
</dbReference>
<dbReference type="GO" id="GO:0008270">
    <property type="term" value="F:zinc ion binding"/>
    <property type="evidence" value="ECO:0007669"/>
    <property type="project" value="UniProtKB-KW"/>
</dbReference>
<feature type="compositionally biased region" description="Basic residues" evidence="4">
    <location>
        <begin position="173"/>
        <end position="182"/>
    </location>
</feature>
<dbReference type="Gene3D" id="4.10.1100.10">
    <property type="entry name" value="Transcription factor, SBP-box domain"/>
    <property type="match status" value="1"/>
</dbReference>
<evidence type="ECO:0000256" key="4">
    <source>
        <dbReference type="SAM" id="MobiDB-lite"/>
    </source>
</evidence>
<organism evidence="7 8">
    <name type="scientific">Chlorella ohadii</name>
    <dbReference type="NCBI Taxonomy" id="2649997"/>
    <lineage>
        <taxon>Eukaryota</taxon>
        <taxon>Viridiplantae</taxon>
        <taxon>Chlorophyta</taxon>
        <taxon>core chlorophytes</taxon>
        <taxon>Trebouxiophyceae</taxon>
        <taxon>Chlorellales</taxon>
        <taxon>Chlorellaceae</taxon>
        <taxon>Chlorella clade</taxon>
        <taxon>Chlorella</taxon>
    </lineage>
</organism>
<feature type="domain" description="SBP-type" evidence="6">
    <location>
        <begin position="79"/>
        <end position="157"/>
    </location>
</feature>
<feature type="region of interest" description="Disordered" evidence="4">
    <location>
        <begin position="257"/>
        <end position="276"/>
    </location>
</feature>
<dbReference type="PROSITE" id="PS51141">
    <property type="entry name" value="ZF_SBP"/>
    <property type="match status" value="1"/>
</dbReference>
<evidence type="ECO:0000259" key="6">
    <source>
        <dbReference type="PROSITE" id="PS51141"/>
    </source>
</evidence>
<feature type="compositionally biased region" description="Low complexity" evidence="4">
    <location>
        <begin position="501"/>
        <end position="522"/>
    </location>
</feature>
<keyword evidence="5" id="KW-1133">Transmembrane helix</keyword>